<sequence length="177" mass="18299">MRHEVLERLADHMRNGLASLPPRTPATARLAAAGRAYFEFAVTQSSSFACLIDAVPLGSATLGKDTADPLAVLQELLDARRQELLAADRTDALEPAVQQSEGSADHHAGTQPPESDCAPAPASAAGTPQVDPEVVALWAPIHGIAVLCSVGALACLPADDRTACFDATLAAALRGIT</sequence>
<evidence type="ECO:0000313" key="5">
    <source>
        <dbReference type="EMBL" id="GAA4382752.1"/>
    </source>
</evidence>
<evidence type="ECO:0000256" key="2">
    <source>
        <dbReference type="ARBA" id="ARBA00023163"/>
    </source>
</evidence>
<gene>
    <name evidence="5" type="ORF">GCM10023167_01590</name>
</gene>
<proteinExistence type="predicted"/>
<feature type="domain" description="HTH-type transcriptional regulator MT1864/Rv1816-like C-terminal" evidence="4">
    <location>
        <begin position="30"/>
        <end position="171"/>
    </location>
</feature>
<dbReference type="Gene3D" id="1.10.357.10">
    <property type="entry name" value="Tetracycline Repressor, domain 2"/>
    <property type="match status" value="1"/>
</dbReference>
<keyword evidence="2" id="KW-0804">Transcription</keyword>
<name>A0ABP8J117_9MICO</name>
<keyword evidence="1" id="KW-0805">Transcription regulation</keyword>
<dbReference type="EMBL" id="BAABGL010000002">
    <property type="protein sequence ID" value="GAA4382752.1"/>
    <property type="molecule type" value="Genomic_DNA"/>
</dbReference>
<dbReference type="SUPFAM" id="SSF48498">
    <property type="entry name" value="Tetracyclin repressor-like, C-terminal domain"/>
    <property type="match status" value="1"/>
</dbReference>
<keyword evidence="6" id="KW-1185">Reference proteome</keyword>
<dbReference type="InterPro" id="IPR025996">
    <property type="entry name" value="MT1864/Rv1816-like_C"/>
</dbReference>
<feature type="region of interest" description="Disordered" evidence="3">
    <location>
        <begin position="94"/>
        <end position="126"/>
    </location>
</feature>
<evidence type="ECO:0000313" key="6">
    <source>
        <dbReference type="Proteomes" id="UP001500642"/>
    </source>
</evidence>
<evidence type="ECO:0000259" key="4">
    <source>
        <dbReference type="Pfam" id="PF13305"/>
    </source>
</evidence>
<evidence type="ECO:0000256" key="3">
    <source>
        <dbReference type="SAM" id="MobiDB-lite"/>
    </source>
</evidence>
<accession>A0ABP8J117</accession>
<dbReference type="Proteomes" id="UP001500642">
    <property type="component" value="Unassembled WGS sequence"/>
</dbReference>
<comment type="caution">
    <text evidence="5">The sequence shown here is derived from an EMBL/GenBank/DDBJ whole genome shotgun (WGS) entry which is preliminary data.</text>
</comment>
<reference evidence="6" key="1">
    <citation type="journal article" date="2019" name="Int. J. Syst. Evol. Microbiol.">
        <title>The Global Catalogue of Microorganisms (GCM) 10K type strain sequencing project: providing services to taxonomists for standard genome sequencing and annotation.</title>
        <authorList>
            <consortium name="The Broad Institute Genomics Platform"/>
            <consortium name="The Broad Institute Genome Sequencing Center for Infectious Disease"/>
            <person name="Wu L."/>
            <person name="Ma J."/>
        </authorList>
    </citation>
    <scope>NUCLEOTIDE SEQUENCE [LARGE SCALE GENOMIC DNA]</scope>
    <source>
        <strain evidence="6">JCM 17808</strain>
    </source>
</reference>
<dbReference type="InterPro" id="IPR036271">
    <property type="entry name" value="Tet_transcr_reg_TetR-rel_C_sf"/>
</dbReference>
<evidence type="ECO:0000256" key="1">
    <source>
        <dbReference type="ARBA" id="ARBA00023015"/>
    </source>
</evidence>
<organism evidence="5 6">
    <name type="scientific">Brevibacterium pityocampae</name>
    <dbReference type="NCBI Taxonomy" id="506594"/>
    <lineage>
        <taxon>Bacteria</taxon>
        <taxon>Bacillati</taxon>
        <taxon>Actinomycetota</taxon>
        <taxon>Actinomycetes</taxon>
        <taxon>Micrococcales</taxon>
        <taxon>Brevibacteriaceae</taxon>
        <taxon>Brevibacterium</taxon>
    </lineage>
</organism>
<protein>
    <recommendedName>
        <fullName evidence="4">HTH-type transcriptional regulator MT1864/Rv1816-like C-terminal domain-containing protein</fullName>
    </recommendedName>
</protein>
<dbReference type="Pfam" id="PF13305">
    <property type="entry name" value="TetR_C_33"/>
    <property type="match status" value="1"/>
</dbReference>